<evidence type="ECO:0000313" key="1">
    <source>
        <dbReference type="EMBL" id="KAK7116813.1"/>
    </source>
</evidence>
<protein>
    <recommendedName>
        <fullName evidence="3">Tumor necrosis factor alpha-induced protein 8-like protein</fullName>
    </recommendedName>
</protein>
<proteinExistence type="predicted"/>
<name>A0AAN9C3E5_9CAEN</name>
<reference evidence="1 2" key="1">
    <citation type="submission" date="2024-02" db="EMBL/GenBank/DDBJ databases">
        <title>Chromosome-scale genome assembly of the rough periwinkle Littorina saxatilis.</title>
        <authorList>
            <person name="De Jode A."/>
            <person name="Faria R."/>
            <person name="Formenti G."/>
            <person name="Sims Y."/>
            <person name="Smith T.P."/>
            <person name="Tracey A."/>
            <person name="Wood J.M.D."/>
            <person name="Zagrodzka Z.B."/>
            <person name="Johannesson K."/>
            <person name="Butlin R.K."/>
            <person name="Leder E.H."/>
        </authorList>
    </citation>
    <scope>NUCLEOTIDE SEQUENCE [LARGE SCALE GENOMIC DNA]</scope>
    <source>
        <strain evidence="1">Snail1</strain>
        <tissue evidence="1">Muscle</tissue>
    </source>
</reference>
<dbReference type="AlphaFoldDB" id="A0AAN9C3E5"/>
<keyword evidence="2" id="KW-1185">Reference proteome</keyword>
<dbReference type="GO" id="GO:0042981">
    <property type="term" value="P:regulation of apoptotic process"/>
    <property type="evidence" value="ECO:0007669"/>
    <property type="project" value="InterPro"/>
</dbReference>
<dbReference type="PANTHER" id="PTHR12757:SF1">
    <property type="entry name" value="PROTEIN SALIVARY GLANDS MARRED"/>
    <property type="match status" value="1"/>
</dbReference>
<dbReference type="Gene3D" id="1.20.1440.160">
    <property type="entry name" value="Tumor necrosis factor alpha-induced protein 8-like"/>
    <property type="match status" value="1"/>
</dbReference>
<gene>
    <name evidence="1" type="ORF">V1264_002428</name>
</gene>
<evidence type="ECO:0008006" key="3">
    <source>
        <dbReference type="Google" id="ProtNLM"/>
    </source>
</evidence>
<dbReference type="InterPro" id="IPR008477">
    <property type="entry name" value="TNFAIP8-like"/>
</dbReference>
<dbReference type="GO" id="GO:0005737">
    <property type="term" value="C:cytoplasm"/>
    <property type="evidence" value="ECO:0007669"/>
    <property type="project" value="TreeGrafter"/>
</dbReference>
<accession>A0AAN9C3E5</accession>
<dbReference type="FunFam" id="1.20.1440.160:FF:000001">
    <property type="entry name" value="Tumor necrosis factor alpha-induced protein 8-like 1"/>
    <property type="match status" value="1"/>
</dbReference>
<comment type="caution">
    <text evidence="1">The sequence shown here is derived from an EMBL/GenBank/DDBJ whole genome shotgun (WGS) entry which is preliminary data.</text>
</comment>
<dbReference type="InterPro" id="IPR038355">
    <property type="entry name" value="TNFAIP8_sf"/>
</dbReference>
<dbReference type="PANTHER" id="PTHR12757">
    <property type="entry name" value="TUMOR NECROSIS FACTOR INDUCED PROTEIN"/>
    <property type="match status" value="1"/>
</dbReference>
<dbReference type="EMBL" id="JBAMIC010000001">
    <property type="protein sequence ID" value="KAK7116813.1"/>
    <property type="molecule type" value="Genomic_DNA"/>
</dbReference>
<sequence length="190" mass="21654">MAEPGAGFDSRGLGLRAQKKLLGKMSSKKIAKAFIDETTGRVLDNAYRILKEHKGNKKEAEKVLKYIVKTVVKVGILHKNDQFNAEELRLAMQFKQKFNSLVMTVISFWEVDFTYDQKFVTTSVNECRQLLQDIIARHLTDKTKGRIDLVFNTFADPEFLNAMFAKQPGIKPYMDAIVQDLHKLIDEGAL</sequence>
<dbReference type="Pfam" id="PF05527">
    <property type="entry name" value="TNFAIP8"/>
    <property type="match status" value="1"/>
</dbReference>
<evidence type="ECO:0000313" key="2">
    <source>
        <dbReference type="Proteomes" id="UP001374579"/>
    </source>
</evidence>
<organism evidence="1 2">
    <name type="scientific">Littorina saxatilis</name>
    <dbReference type="NCBI Taxonomy" id="31220"/>
    <lineage>
        <taxon>Eukaryota</taxon>
        <taxon>Metazoa</taxon>
        <taxon>Spiralia</taxon>
        <taxon>Lophotrochozoa</taxon>
        <taxon>Mollusca</taxon>
        <taxon>Gastropoda</taxon>
        <taxon>Caenogastropoda</taxon>
        <taxon>Littorinimorpha</taxon>
        <taxon>Littorinoidea</taxon>
        <taxon>Littorinidae</taxon>
        <taxon>Littorina</taxon>
    </lineage>
</organism>
<dbReference type="Proteomes" id="UP001374579">
    <property type="component" value="Unassembled WGS sequence"/>
</dbReference>